<feature type="compositionally biased region" description="Polar residues" evidence="5">
    <location>
        <begin position="312"/>
        <end position="323"/>
    </location>
</feature>
<feature type="signal peptide" evidence="6">
    <location>
        <begin position="1"/>
        <end position="20"/>
    </location>
</feature>
<dbReference type="EMBL" id="JALLAZ020001589">
    <property type="protein sequence ID" value="KAL3771992.1"/>
    <property type="molecule type" value="Genomic_DNA"/>
</dbReference>
<dbReference type="InterPro" id="IPR001394">
    <property type="entry name" value="Peptidase_C19_UCH"/>
</dbReference>
<feature type="domain" description="UBP-type" evidence="8">
    <location>
        <begin position="443"/>
        <end position="547"/>
    </location>
</feature>
<dbReference type="PANTHER" id="PTHR24006:SF827">
    <property type="entry name" value="UBIQUITIN CARBOXYL-TERMINAL HYDROLASE 34"/>
    <property type="match status" value="1"/>
</dbReference>
<feature type="region of interest" description="Disordered" evidence="5">
    <location>
        <begin position="301"/>
        <end position="323"/>
    </location>
</feature>
<accession>A0ABD3N7V6</accession>
<dbReference type="Pfam" id="PF00443">
    <property type="entry name" value="UCH"/>
    <property type="match status" value="1"/>
</dbReference>
<dbReference type="SUPFAM" id="SSF54001">
    <property type="entry name" value="Cysteine proteinases"/>
    <property type="match status" value="1"/>
</dbReference>
<feature type="domain" description="USP" evidence="7">
    <location>
        <begin position="634"/>
        <end position="1035"/>
    </location>
</feature>
<dbReference type="Pfam" id="PF02148">
    <property type="entry name" value="zf-UBP"/>
    <property type="match status" value="1"/>
</dbReference>
<feature type="region of interest" description="Disordered" evidence="5">
    <location>
        <begin position="67"/>
        <end position="101"/>
    </location>
</feature>
<evidence type="ECO:0000313" key="9">
    <source>
        <dbReference type="EMBL" id="KAL3771992.1"/>
    </source>
</evidence>
<gene>
    <name evidence="9" type="ORF">ACHAW5_004674</name>
</gene>
<proteinExistence type="predicted"/>
<protein>
    <recommendedName>
        <fullName evidence="11">Ubiquitinyl hydrolase 1</fullName>
    </recommendedName>
</protein>
<dbReference type="Proteomes" id="UP001530315">
    <property type="component" value="Unassembled WGS sequence"/>
</dbReference>
<evidence type="ECO:0000313" key="10">
    <source>
        <dbReference type="Proteomes" id="UP001530315"/>
    </source>
</evidence>
<dbReference type="PANTHER" id="PTHR24006">
    <property type="entry name" value="UBIQUITIN CARBOXYL-TERMINAL HYDROLASE"/>
    <property type="match status" value="1"/>
</dbReference>
<evidence type="ECO:0000259" key="7">
    <source>
        <dbReference type="PROSITE" id="PS50235"/>
    </source>
</evidence>
<dbReference type="InterPro" id="IPR013083">
    <property type="entry name" value="Znf_RING/FYVE/PHD"/>
</dbReference>
<evidence type="ECO:0000259" key="8">
    <source>
        <dbReference type="PROSITE" id="PS50271"/>
    </source>
</evidence>
<keyword evidence="1" id="KW-0479">Metal-binding</keyword>
<dbReference type="SUPFAM" id="SSF57850">
    <property type="entry name" value="RING/U-box"/>
    <property type="match status" value="1"/>
</dbReference>
<dbReference type="InterPro" id="IPR001607">
    <property type="entry name" value="Znf_UBP"/>
</dbReference>
<dbReference type="GO" id="GO:0008270">
    <property type="term" value="F:zinc ion binding"/>
    <property type="evidence" value="ECO:0007669"/>
    <property type="project" value="UniProtKB-KW"/>
</dbReference>
<feature type="compositionally biased region" description="Low complexity" evidence="5">
    <location>
        <begin position="71"/>
        <end position="92"/>
    </location>
</feature>
<keyword evidence="6" id="KW-0732">Signal</keyword>
<evidence type="ECO:0000256" key="3">
    <source>
        <dbReference type="ARBA" id="ARBA00022833"/>
    </source>
</evidence>
<dbReference type="PROSITE" id="PS50235">
    <property type="entry name" value="USP_3"/>
    <property type="match status" value="1"/>
</dbReference>
<evidence type="ECO:0000256" key="4">
    <source>
        <dbReference type="PROSITE-ProRule" id="PRU00502"/>
    </source>
</evidence>
<dbReference type="InterPro" id="IPR050164">
    <property type="entry name" value="Peptidase_C19"/>
</dbReference>
<evidence type="ECO:0000256" key="5">
    <source>
        <dbReference type="SAM" id="MobiDB-lite"/>
    </source>
</evidence>
<dbReference type="AlphaFoldDB" id="A0ABD3N7V6"/>
<sequence>MLWPVMALLVLWWYDRKSPARRILFTEKHFLCSPTGTKMAPPTSGCSQTVSSWAPATIQMAGVQEMPGAHLSTESAGETESASEPAPSSLPSVPRMQRGPKKQVPAIKVCSNLIDRDVSRCRHLEECMFPRFLSLDCKQIDDFCMGWNVKNPERTYIEALHLREFLKTPETITAEKNGDSSIAIGKRGLNNSSLCSKSKKIKVESDARVADSCRLSQAYLGGIEGRRTWLLQNSHNFQAKKGAATCDEALDDLISSEIHLVSLRRAMRLHDQPIPLFFYEDDDLKRLMNLVKPLPGFSPPRLDSSDRIAGGNQVSNEKTMSSSTPAALSDVASHGMDINGNKNDTYKPIVSNDNVIPQSPNESPLQTGEDVLTSNTQRAQRLKSNFKCSLHKGKEAALAANKLIETFRRNRRKFYGNEKEYTCAWCPASNVPFTKSRTSFNSQFGVIRDSIISDKDNSCLHYGASGDALIQCLECNLVGCAPNVLNRGGSGKTQHAMLHFLMSGHRFGVTCGPLGEIFCIACGEVIHHECFDQERERSFLEHYIPTLCWSESPIIRGIDPSSFLVTPDNGVVWRGMMAIYPAPVSSQLVEASRLAMKRISIFRGDRCNRSMSLGPTAVKLSMYQRRAEDQFLPIGMYNLGNTCYMTATLQCLVHCKLLRELFLRDLAHPYQSCRALRLGSNKTSCLACELDVIFLEVYGSAVGIDAIAALEEDLELSSDATPIDAKEEAHETRGHPIIPSSILAESWRNRGMKFLASRGQHDAQEFFNAFVNCLATHTLAYQTCAKDTRQAMNKSQIKPLHPGNDNLYTKSDTDFITNTFKGTLRSVLICQNCGCKRTQEESFSNVSLPLAKNFPTANVGGQSSLKRGSISVEICLDQFTRPEALSDPVFCSSCNSKTKTQKQHTFSKLPNVLCLHLKRFNSDASKKVTDFVSFPAYDLDMGKHLPYWCEQGLEPQGDSSTKDTSRVDSPKILYDLFATVNHRGTLHQGHYTANVKCGNRWYSCNDALITALGDGDGEIEVLSSEETYMLFYQKRK</sequence>
<feature type="chain" id="PRO_5044890607" description="Ubiquitinyl hydrolase 1" evidence="6">
    <location>
        <begin position="21"/>
        <end position="1036"/>
    </location>
</feature>
<dbReference type="PROSITE" id="PS00972">
    <property type="entry name" value="USP_1"/>
    <property type="match status" value="1"/>
</dbReference>
<name>A0ABD3N7V6_9STRA</name>
<dbReference type="PROSITE" id="PS00973">
    <property type="entry name" value="USP_2"/>
    <property type="match status" value="1"/>
</dbReference>
<dbReference type="Gene3D" id="3.90.70.10">
    <property type="entry name" value="Cysteine proteinases"/>
    <property type="match status" value="1"/>
</dbReference>
<reference evidence="9 10" key="1">
    <citation type="submission" date="2024-10" db="EMBL/GenBank/DDBJ databases">
        <title>Updated reference genomes for cyclostephanoid diatoms.</title>
        <authorList>
            <person name="Roberts W.R."/>
            <person name="Alverson A.J."/>
        </authorList>
    </citation>
    <scope>NUCLEOTIDE SEQUENCE [LARGE SCALE GENOMIC DNA]</scope>
    <source>
        <strain evidence="9 10">AJA276-08</strain>
    </source>
</reference>
<keyword evidence="2 4" id="KW-0863">Zinc-finger</keyword>
<evidence type="ECO:0000256" key="6">
    <source>
        <dbReference type="SAM" id="SignalP"/>
    </source>
</evidence>
<organism evidence="9 10">
    <name type="scientific">Stephanodiscus triporus</name>
    <dbReference type="NCBI Taxonomy" id="2934178"/>
    <lineage>
        <taxon>Eukaryota</taxon>
        <taxon>Sar</taxon>
        <taxon>Stramenopiles</taxon>
        <taxon>Ochrophyta</taxon>
        <taxon>Bacillariophyta</taxon>
        <taxon>Coscinodiscophyceae</taxon>
        <taxon>Thalassiosirophycidae</taxon>
        <taxon>Stephanodiscales</taxon>
        <taxon>Stephanodiscaceae</taxon>
        <taxon>Stephanodiscus</taxon>
    </lineage>
</organism>
<dbReference type="Gene3D" id="3.30.40.10">
    <property type="entry name" value="Zinc/RING finger domain, C3HC4 (zinc finger)"/>
    <property type="match status" value="1"/>
</dbReference>
<comment type="caution">
    <text evidence="9">The sequence shown here is derived from an EMBL/GenBank/DDBJ whole genome shotgun (WGS) entry which is preliminary data.</text>
</comment>
<evidence type="ECO:0008006" key="11">
    <source>
        <dbReference type="Google" id="ProtNLM"/>
    </source>
</evidence>
<dbReference type="InterPro" id="IPR028889">
    <property type="entry name" value="USP"/>
</dbReference>
<evidence type="ECO:0000256" key="1">
    <source>
        <dbReference type="ARBA" id="ARBA00022723"/>
    </source>
</evidence>
<dbReference type="InterPro" id="IPR038765">
    <property type="entry name" value="Papain-like_cys_pep_sf"/>
</dbReference>
<keyword evidence="3" id="KW-0862">Zinc</keyword>
<evidence type="ECO:0000256" key="2">
    <source>
        <dbReference type="ARBA" id="ARBA00022771"/>
    </source>
</evidence>
<dbReference type="InterPro" id="IPR018200">
    <property type="entry name" value="USP_CS"/>
</dbReference>
<dbReference type="PROSITE" id="PS50271">
    <property type="entry name" value="ZF_UBP"/>
    <property type="match status" value="1"/>
</dbReference>
<keyword evidence="10" id="KW-1185">Reference proteome</keyword>